<evidence type="ECO:0000313" key="3">
    <source>
        <dbReference type="Proteomes" id="UP000295345"/>
    </source>
</evidence>
<accession>A0A4R4TUB9</accession>
<feature type="compositionally biased region" description="Basic and acidic residues" evidence="1">
    <location>
        <begin position="565"/>
        <end position="581"/>
    </location>
</feature>
<evidence type="ECO:0000313" key="2">
    <source>
        <dbReference type="EMBL" id="TDC79152.1"/>
    </source>
</evidence>
<dbReference type="Proteomes" id="UP000295345">
    <property type="component" value="Unassembled WGS sequence"/>
</dbReference>
<name>A0A4R4TUB9_9ACTN</name>
<feature type="region of interest" description="Disordered" evidence="1">
    <location>
        <begin position="555"/>
        <end position="598"/>
    </location>
</feature>
<reference evidence="2 3" key="1">
    <citation type="submission" date="2019-03" db="EMBL/GenBank/DDBJ databases">
        <title>Draft genome sequences of novel Actinobacteria.</title>
        <authorList>
            <person name="Sahin N."/>
            <person name="Ay H."/>
            <person name="Saygin H."/>
        </authorList>
    </citation>
    <scope>NUCLEOTIDE SEQUENCE [LARGE SCALE GENOMIC DNA]</scope>
    <source>
        <strain evidence="2 3">DSM 41900</strain>
    </source>
</reference>
<organism evidence="2 3">
    <name type="scientific">Streptomyces hainanensis</name>
    <dbReference type="NCBI Taxonomy" id="402648"/>
    <lineage>
        <taxon>Bacteria</taxon>
        <taxon>Bacillati</taxon>
        <taxon>Actinomycetota</taxon>
        <taxon>Actinomycetes</taxon>
        <taxon>Kitasatosporales</taxon>
        <taxon>Streptomycetaceae</taxon>
        <taxon>Streptomyces</taxon>
    </lineage>
</organism>
<comment type="caution">
    <text evidence="2">The sequence shown here is derived from an EMBL/GenBank/DDBJ whole genome shotgun (WGS) entry which is preliminary data.</text>
</comment>
<dbReference type="NCBIfam" id="NF041065">
    <property type="entry name" value="DpdH"/>
    <property type="match status" value="1"/>
</dbReference>
<keyword evidence="2" id="KW-0547">Nucleotide-binding</keyword>
<dbReference type="GO" id="GO:0005524">
    <property type="term" value="F:ATP binding"/>
    <property type="evidence" value="ECO:0007669"/>
    <property type="project" value="UniProtKB-KW"/>
</dbReference>
<dbReference type="InterPro" id="IPR027417">
    <property type="entry name" value="P-loop_NTPase"/>
</dbReference>
<dbReference type="EMBL" id="SMKI01000021">
    <property type="protein sequence ID" value="TDC79152.1"/>
    <property type="molecule type" value="Genomic_DNA"/>
</dbReference>
<dbReference type="OrthoDB" id="6400788at2"/>
<dbReference type="SUPFAM" id="SSF52540">
    <property type="entry name" value="P-loop containing nucleoside triphosphate hydrolases"/>
    <property type="match status" value="1"/>
</dbReference>
<sequence>MADFRGYLCWEPETATTTISTEAVSPSSAVFLATHTPLRIRQARIQGRSILPMDAIVDEHTVLRDFLERKPDTGTLLMPVIGDSGSGKSHLVRWVKERMPDSDTRRVIYLEKARTSLRAVVETLLDGVQDKKLDRLRDDIHSFTTSMDPEALARRLINALNEALAATTPRGLSGDARMLAGPRGLAALVQDPHIQEYMLQSDKFIPQFATRMLEDRGEGTSERAPTFAVDDLPLKIRDIEHASRVSGNLLRHLLSKSELCDAAVTLLNDHWEAAVKSVSSLSSGRLHEAMLQVREAYAARGKEIVLLIEDFALIQGVQRDLLDAITEAAHRDGKGRYARMRTLMAVTPGYFRDHLPETALTRVAAATSGYVYDLDVPFSKEDTGEEAIASFVGRYLNAARIGRSALEQHGAGKAPNPCGPCPFKGPCHEGFGVTDDGHGLYPFNRNALVRMVHSVAPKEQPWAFVPRTVLGSIVRPILIEHATALTEGAFPEPRFRELFPIADQDDELPTNTSEIVDDEDKLDGTRRKLVLEFWADAPDDPNDVPKSVLDAFALPPLSLPGGTADRPRKPERTSVRRDRATTNRSAPAAEADPEGVPPSVARKLHLAEQWAARGKILPQAEAREMRTIVVDAILRRYHWQHPPMQEQGLGVLREAMPAKSTSVSIEGAGGENLVGTDRAPVKFTRKAADSQFFQSLFKISHGAGHPRSEDVRRLASIADQHADAVTAALRRSLGTSDAELVLGLRASLLGAALAGRVTPTSDDTELLSAALDDGRDWSRADMATRVPVWTQALERHLHHRPKITDTLRSSFGVSQGSTGAVRMIDAARALPLLHQATATWEWSPDGSLPRWIPNQAVGGFATWDRWMDEQAAVLRTRLSEIRKRLPAGVSGPETAAAVDAALKEALKVGLLAPLSRDEVIELRELLSSLEGADWRVVAALEEDLRRVDDADRSADERRDAQITAAVRDRGATLDDIVRFLTLADQWLDGALAQAAARSDSLGDAAAQQVQDVLAQWAALTGREGEQSQ</sequence>
<keyword evidence="3" id="KW-1185">Reference proteome</keyword>
<dbReference type="AlphaFoldDB" id="A0A4R4TUB9"/>
<keyword evidence="2" id="KW-0067">ATP-binding</keyword>
<gene>
    <name evidence="2" type="ORF">E1283_03400</name>
</gene>
<protein>
    <submittedName>
        <fullName evidence="2">ATP-binding protein</fullName>
    </submittedName>
</protein>
<dbReference type="RefSeq" id="WP_132816343.1">
    <property type="nucleotide sequence ID" value="NZ_SMKI01000021.1"/>
</dbReference>
<evidence type="ECO:0000256" key="1">
    <source>
        <dbReference type="SAM" id="MobiDB-lite"/>
    </source>
</evidence>
<proteinExistence type="predicted"/>